<keyword evidence="9" id="KW-0961">Cell wall biogenesis/degradation</keyword>
<feature type="signal peptide" evidence="11">
    <location>
        <begin position="1"/>
        <end position="17"/>
    </location>
</feature>
<evidence type="ECO:0000256" key="8">
    <source>
        <dbReference type="ARBA" id="ARBA00023136"/>
    </source>
</evidence>
<dbReference type="GO" id="GO:0006078">
    <property type="term" value="P:(1-&gt;6)-beta-D-glucan biosynthetic process"/>
    <property type="evidence" value="ECO:0007669"/>
    <property type="project" value="TreeGrafter"/>
</dbReference>
<evidence type="ECO:0000313" key="14">
    <source>
        <dbReference type="Proteomes" id="UP000054007"/>
    </source>
</evidence>
<evidence type="ECO:0000256" key="5">
    <source>
        <dbReference type="ARBA" id="ARBA00022729"/>
    </source>
</evidence>
<dbReference type="AlphaFoldDB" id="A0A0D7AWA8"/>
<reference evidence="13 14" key="1">
    <citation type="journal article" date="2015" name="Fungal Genet. Biol.">
        <title>Evolution of novel wood decay mechanisms in Agaricales revealed by the genome sequences of Fistulina hepatica and Cylindrobasidium torrendii.</title>
        <authorList>
            <person name="Floudas D."/>
            <person name="Held B.W."/>
            <person name="Riley R."/>
            <person name="Nagy L.G."/>
            <person name="Koehler G."/>
            <person name="Ransdell A.S."/>
            <person name="Younus H."/>
            <person name="Chow J."/>
            <person name="Chiniquy J."/>
            <person name="Lipzen A."/>
            <person name="Tritt A."/>
            <person name="Sun H."/>
            <person name="Haridas S."/>
            <person name="LaButti K."/>
            <person name="Ohm R.A."/>
            <person name="Kues U."/>
            <person name="Blanchette R.A."/>
            <person name="Grigoriev I.V."/>
            <person name="Minto R.E."/>
            <person name="Hibbett D.S."/>
        </authorList>
    </citation>
    <scope>NUCLEOTIDE SEQUENCE [LARGE SCALE GENOMIC DNA]</scope>
    <source>
        <strain evidence="13 14">FP15055 ss-10</strain>
    </source>
</reference>
<organism evidence="13 14">
    <name type="scientific">Cylindrobasidium torrendii FP15055 ss-10</name>
    <dbReference type="NCBI Taxonomy" id="1314674"/>
    <lineage>
        <taxon>Eukaryota</taxon>
        <taxon>Fungi</taxon>
        <taxon>Dikarya</taxon>
        <taxon>Basidiomycota</taxon>
        <taxon>Agaricomycotina</taxon>
        <taxon>Agaricomycetes</taxon>
        <taxon>Agaricomycetidae</taxon>
        <taxon>Agaricales</taxon>
        <taxon>Marasmiineae</taxon>
        <taxon>Physalacriaceae</taxon>
        <taxon>Cylindrobasidium</taxon>
    </lineage>
</organism>
<dbReference type="Pfam" id="PF20520">
    <property type="entry name" value="Ac45-VOA1_TM"/>
    <property type="match status" value="1"/>
</dbReference>
<comment type="similarity">
    <text evidence="2">Belongs to the BIG1 family.</text>
</comment>
<evidence type="ECO:0000256" key="9">
    <source>
        <dbReference type="ARBA" id="ARBA00023316"/>
    </source>
</evidence>
<dbReference type="InterPro" id="IPR046756">
    <property type="entry name" value="VAS1/VOA1_TM"/>
</dbReference>
<dbReference type="OrthoDB" id="10029326at2759"/>
<sequence>MARLALSLLALLPAALAFKDTAPIVAWSSHQYVVHAALDRLAETSSFDSIIVGDDLCAMEAIVIIDQPGLHASDLRRLPSSSHVARSLKSAASSQQIPYVPATNVGDLAAFAESLAERCASRLVSLAPGIGGISLDGSAKSVVVVNMPEISGARGEAMVRHGAFPLKPTYAQVMKLIFYPVVDALLESTLAKLPFASHLTLLSASFVPHSHSKRAVEETPVLSLKTAKQNKGGILARYQLLTPGLITVLLVVLFILLPILYFSIGTLASIQSPVRMDAPKGFSATERKRQ</sequence>
<evidence type="ECO:0000256" key="7">
    <source>
        <dbReference type="ARBA" id="ARBA00022989"/>
    </source>
</evidence>
<dbReference type="PANTHER" id="PTHR28285">
    <property type="entry name" value="PROTEIN BIG1"/>
    <property type="match status" value="1"/>
</dbReference>
<keyword evidence="8 10" id="KW-0472">Membrane</keyword>
<gene>
    <name evidence="13" type="ORF">CYLTODRAFT_361750</name>
</gene>
<keyword evidence="14" id="KW-1185">Reference proteome</keyword>
<name>A0A0D7AWA8_9AGAR</name>
<evidence type="ECO:0000256" key="1">
    <source>
        <dbReference type="ARBA" id="ARBA00004115"/>
    </source>
</evidence>
<protein>
    <recommendedName>
        <fullName evidence="3">Protein BIG1</fullName>
    </recommendedName>
</protein>
<dbReference type="Proteomes" id="UP000054007">
    <property type="component" value="Unassembled WGS sequence"/>
</dbReference>
<evidence type="ECO:0000256" key="4">
    <source>
        <dbReference type="ARBA" id="ARBA00022692"/>
    </source>
</evidence>
<dbReference type="GO" id="GO:0009272">
    <property type="term" value="P:fungal-type cell wall biogenesis"/>
    <property type="evidence" value="ECO:0007669"/>
    <property type="project" value="TreeGrafter"/>
</dbReference>
<dbReference type="GO" id="GO:0071555">
    <property type="term" value="P:cell wall organization"/>
    <property type="evidence" value="ECO:0007669"/>
    <property type="project" value="UniProtKB-KW"/>
</dbReference>
<dbReference type="GO" id="GO:0005789">
    <property type="term" value="C:endoplasmic reticulum membrane"/>
    <property type="evidence" value="ECO:0007669"/>
    <property type="project" value="UniProtKB-SubCell"/>
</dbReference>
<dbReference type="PANTHER" id="PTHR28285:SF1">
    <property type="entry name" value="PROTEIN BIG1"/>
    <property type="match status" value="1"/>
</dbReference>
<accession>A0A0D7AWA8</accession>
<dbReference type="InterPro" id="IPR037654">
    <property type="entry name" value="Big1"/>
</dbReference>
<evidence type="ECO:0000256" key="3">
    <source>
        <dbReference type="ARBA" id="ARBA00022089"/>
    </source>
</evidence>
<keyword evidence="7 10" id="KW-1133">Transmembrane helix</keyword>
<evidence type="ECO:0000256" key="10">
    <source>
        <dbReference type="SAM" id="Phobius"/>
    </source>
</evidence>
<feature type="domain" description="V-type proton ATPase subunit S1/VOA1 transmembrane" evidence="12">
    <location>
        <begin position="239"/>
        <end position="277"/>
    </location>
</feature>
<feature type="chain" id="PRO_5002316719" description="Protein BIG1" evidence="11">
    <location>
        <begin position="18"/>
        <end position="290"/>
    </location>
</feature>
<evidence type="ECO:0000259" key="12">
    <source>
        <dbReference type="Pfam" id="PF20520"/>
    </source>
</evidence>
<feature type="transmembrane region" description="Helical" evidence="10">
    <location>
        <begin position="245"/>
        <end position="270"/>
    </location>
</feature>
<proteinExistence type="inferred from homology"/>
<keyword evidence="4 10" id="KW-0812">Transmembrane</keyword>
<evidence type="ECO:0000256" key="6">
    <source>
        <dbReference type="ARBA" id="ARBA00022824"/>
    </source>
</evidence>
<evidence type="ECO:0000256" key="2">
    <source>
        <dbReference type="ARBA" id="ARBA00008203"/>
    </source>
</evidence>
<evidence type="ECO:0000313" key="13">
    <source>
        <dbReference type="EMBL" id="KIY62260.1"/>
    </source>
</evidence>
<keyword evidence="6" id="KW-0256">Endoplasmic reticulum</keyword>
<comment type="subcellular location">
    <subcellularLocation>
        <location evidence="1">Endoplasmic reticulum membrane</location>
        <topology evidence="1">Single-pass type I membrane protein</topology>
    </subcellularLocation>
</comment>
<evidence type="ECO:0000256" key="11">
    <source>
        <dbReference type="SAM" id="SignalP"/>
    </source>
</evidence>
<dbReference type="EMBL" id="KN880804">
    <property type="protein sequence ID" value="KIY62260.1"/>
    <property type="molecule type" value="Genomic_DNA"/>
</dbReference>
<keyword evidence="5 11" id="KW-0732">Signal</keyword>